<dbReference type="OrthoDB" id="7537227at2759"/>
<dbReference type="FunFam" id="1.25.10.10:FF:000082">
    <property type="entry name" value="RING-type E3 ubiquitin transferase"/>
    <property type="match status" value="1"/>
</dbReference>
<evidence type="ECO:0000256" key="1">
    <source>
        <dbReference type="ARBA" id="ARBA00000900"/>
    </source>
</evidence>
<dbReference type="GO" id="GO:0007166">
    <property type="term" value="P:cell surface receptor signaling pathway"/>
    <property type="evidence" value="ECO:0007669"/>
    <property type="project" value="InterPro"/>
</dbReference>
<proteinExistence type="predicted"/>
<evidence type="ECO:0000256" key="9">
    <source>
        <dbReference type="SAM" id="MobiDB-lite"/>
    </source>
</evidence>
<dbReference type="InterPro" id="IPR011989">
    <property type="entry name" value="ARM-like"/>
</dbReference>
<comment type="pathway">
    <text evidence="3">Protein modification; protein ubiquitination.</text>
</comment>
<dbReference type="PROSITE" id="PS50176">
    <property type="entry name" value="ARM_REPEAT"/>
    <property type="match status" value="1"/>
</dbReference>
<dbReference type="Pfam" id="PF04564">
    <property type="entry name" value="U-box"/>
    <property type="match status" value="1"/>
</dbReference>
<name>A0A9Q1LMU3_9SOLA</name>
<dbReference type="SUPFAM" id="SSF48371">
    <property type="entry name" value="ARM repeat"/>
    <property type="match status" value="1"/>
</dbReference>
<dbReference type="EC" id="2.3.2.27" evidence="4"/>
<gene>
    <name evidence="11" type="ORF">K7X08_001684</name>
</gene>
<dbReference type="PANTHER" id="PTHR23315:SF49">
    <property type="entry name" value="RING-TYPE E3 UBIQUITIN TRANSFERASE"/>
    <property type="match status" value="1"/>
</dbReference>
<comment type="catalytic activity">
    <reaction evidence="1">
        <text>S-ubiquitinyl-[E2 ubiquitin-conjugating enzyme]-L-cysteine + [acceptor protein]-L-lysine = [E2 ubiquitin-conjugating enzyme]-L-cysteine + N(6)-ubiquitinyl-[acceptor protein]-L-lysine.</text>
        <dbReference type="EC" id="2.3.2.27"/>
    </reaction>
</comment>
<dbReference type="PANTHER" id="PTHR23315">
    <property type="entry name" value="U BOX DOMAIN-CONTAINING"/>
    <property type="match status" value="1"/>
</dbReference>
<sequence>MVSAWEKDIEQGFKMEEENDQSNQTSPIDKRDLVYELMVIIQTISSYGEYRRTQRKESRNLVRRMKLLLPLLEEIRDFEGQIPESGIACLVKMKKAFHCAKKLLKTCHCGSKLYLALENEAVIGRFHSVYEKLSQTLDGMPYEELGISDEEKEQVELMIVQFKRSKKRIDTQDMELAMDLMVSLSTENDRNADSASIERLAKKLELHTVEDQKAEMVAVKEVIKERRAHNAENTQRIIDLLNKLKRLAGMDETGTSDEPVMPKALEKSTSIAILNEFLCPITLQIMTDPVIISTGQTYERESIQQWLDSNHHTCPKTGETLTHLSVAPNFALKNLIEEWCLKNNFQLPTKEVPTTPKSSSAGSDEKLLSLIKDLSSSHLEVQRKAVTKIRMLSKENPEKRTLIANYGGIPPLVQLLSYPDSKIQEHAVTALLNLSIDESNKRLISRENAIPEIIEILQNGSIGAKENSAAALFSLSMLDENKVAIGSLNGIPPLIDLLKNGTIRGKKDAITALFNLCFNHANKSIAVQAEIVAPLLQLLTEKHLDMVDETLSILLILATHPEGRQEIGKLLFIETLVNLMKDGTSKNKECSVAVLLELSTYNSNLMLAALQYGVYEHLVEIIASFETPVTGAVSPSLLTILLLYRDNFLLPKGIENNLKMINSESLHSGANVPTSDKQLPGVTRKTALRDVQNQKSSLVSNHQENSHFLGARPSADPTRVCGTKRLTPERPSVTNSSMSVTNEHILNARRRFELELGKGRLQNNVDKFVEATLSKNLCPQKQNQQKEGGSGHLTPMMTFTHGGPSLPNSLGKAANNSHHAAQIDSSKFSPQPVRTLDDHQLTEHSIRLQNFRKQCDEKANQTDYIQMLLRLSPAELSRHAVDLEKRAIQLTIEEGKEMQRVKALNVLGKSPLFTNLTQTVPLVPTKK</sequence>
<dbReference type="SMART" id="SM00185">
    <property type="entry name" value="ARM"/>
    <property type="match status" value="5"/>
</dbReference>
<accession>A0A9Q1LMU3</accession>
<dbReference type="GO" id="GO:0070176">
    <property type="term" value="C:DRM complex"/>
    <property type="evidence" value="ECO:0007669"/>
    <property type="project" value="InterPro"/>
</dbReference>
<dbReference type="Pfam" id="PF10044">
    <property type="entry name" value="LIN52"/>
    <property type="match status" value="1"/>
</dbReference>
<dbReference type="InterPro" id="IPR057623">
    <property type="entry name" value="PUB12-19-like_N"/>
</dbReference>
<dbReference type="InterPro" id="IPR013083">
    <property type="entry name" value="Znf_RING/FYVE/PHD"/>
</dbReference>
<dbReference type="PROSITE" id="PS51698">
    <property type="entry name" value="U_BOX"/>
    <property type="match status" value="1"/>
</dbReference>
<comment type="function">
    <text evidence="2">Functions as an E3 ubiquitin ligase.</text>
</comment>
<evidence type="ECO:0000256" key="5">
    <source>
        <dbReference type="ARBA" id="ARBA00022679"/>
    </source>
</evidence>
<evidence type="ECO:0000256" key="7">
    <source>
        <dbReference type="ARBA" id="ARBA00022786"/>
    </source>
</evidence>
<organism evidence="11 12">
    <name type="scientific">Anisodus acutangulus</name>
    <dbReference type="NCBI Taxonomy" id="402998"/>
    <lineage>
        <taxon>Eukaryota</taxon>
        <taxon>Viridiplantae</taxon>
        <taxon>Streptophyta</taxon>
        <taxon>Embryophyta</taxon>
        <taxon>Tracheophyta</taxon>
        <taxon>Spermatophyta</taxon>
        <taxon>Magnoliopsida</taxon>
        <taxon>eudicotyledons</taxon>
        <taxon>Gunneridae</taxon>
        <taxon>Pentapetalae</taxon>
        <taxon>asterids</taxon>
        <taxon>lamiids</taxon>
        <taxon>Solanales</taxon>
        <taxon>Solanaceae</taxon>
        <taxon>Solanoideae</taxon>
        <taxon>Hyoscyameae</taxon>
        <taxon>Anisodus</taxon>
    </lineage>
</organism>
<dbReference type="Gene3D" id="1.20.930.20">
    <property type="entry name" value="Adaptor protein Cbl, N-terminal domain"/>
    <property type="match status" value="1"/>
</dbReference>
<dbReference type="Gene3D" id="3.30.40.10">
    <property type="entry name" value="Zinc/RING finger domain, C3HC4 (zinc finger)"/>
    <property type="match status" value="1"/>
</dbReference>
<feature type="region of interest" description="Disordered" evidence="9">
    <location>
        <begin position="802"/>
        <end position="833"/>
    </location>
</feature>
<dbReference type="InterPro" id="IPR016024">
    <property type="entry name" value="ARM-type_fold"/>
</dbReference>
<protein>
    <recommendedName>
        <fullName evidence="4">RING-type E3 ubiquitin transferase</fullName>
        <ecNumber evidence="4">2.3.2.27</ecNumber>
    </recommendedName>
</protein>
<feature type="domain" description="U-box" evidence="10">
    <location>
        <begin position="272"/>
        <end position="346"/>
    </location>
</feature>
<evidence type="ECO:0000256" key="6">
    <source>
        <dbReference type="ARBA" id="ARBA00022737"/>
    </source>
</evidence>
<keyword evidence="5" id="KW-0808">Transferase</keyword>
<dbReference type="GO" id="GO:0061630">
    <property type="term" value="F:ubiquitin protein ligase activity"/>
    <property type="evidence" value="ECO:0007669"/>
    <property type="project" value="UniProtKB-EC"/>
</dbReference>
<evidence type="ECO:0000256" key="3">
    <source>
        <dbReference type="ARBA" id="ARBA00004906"/>
    </source>
</evidence>
<dbReference type="FunFam" id="1.20.930.20:FF:000002">
    <property type="entry name" value="RING-type E3 ubiquitin transferase"/>
    <property type="match status" value="1"/>
</dbReference>
<evidence type="ECO:0000256" key="2">
    <source>
        <dbReference type="ARBA" id="ARBA00003861"/>
    </source>
</evidence>
<reference evidence="12" key="1">
    <citation type="journal article" date="2023" name="Proc. Natl. Acad. Sci. U.S.A.">
        <title>Genomic and structural basis for evolution of tropane alkaloid biosynthesis.</title>
        <authorList>
            <person name="Wanga Y.-J."/>
            <person name="Taina T."/>
            <person name="Yua J.-Y."/>
            <person name="Lia J."/>
            <person name="Xua B."/>
            <person name="Chenc J."/>
            <person name="D'Auriad J.C."/>
            <person name="Huanga J.-P."/>
            <person name="Huanga S.-X."/>
        </authorList>
    </citation>
    <scope>NUCLEOTIDE SEQUENCE [LARGE SCALE GENOMIC DNA]</scope>
    <source>
        <strain evidence="12">cv. KIB-2019</strain>
    </source>
</reference>
<dbReference type="Pfam" id="PF25368">
    <property type="entry name" value="PUB10_N"/>
    <property type="match status" value="1"/>
</dbReference>
<dbReference type="Pfam" id="PF25598">
    <property type="entry name" value="ARM_PUB"/>
    <property type="match status" value="1"/>
</dbReference>
<dbReference type="InterPro" id="IPR018737">
    <property type="entry name" value="DREAM_LIN52"/>
</dbReference>
<dbReference type="InterPro" id="IPR003613">
    <property type="entry name" value="Ubox_domain"/>
</dbReference>
<evidence type="ECO:0000313" key="11">
    <source>
        <dbReference type="EMBL" id="KAJ8540868.1"/>
    </source>
</evidence>
<evidence type="ECO:0000259" key="10">
    <source>
        <dbReference type="PROSITE" id="PS51698"/>
    </source>
</evidence>
<feature type="region of interest" description="Disordered" evidence="9">
    <location>
        <begin position="698"/>
        <end position="720"/>
    </location>
</feature>
<feature type="repeat" description="ARM" evidence="8">
    <location>
        <begin position="407"/>
        <end position="449"/>
    </location>
</feature>
<dbReference type="GO" id="GO:0016567">
    <property type="term" value="P:protein ubiquitination"/>
    <property type="evidence" value="ECO:0007669"/>
    <property type="project" value="InterPro"/>
</dbReference>
<dbReference type="InterPro" id="IPR000225">
    <property type="entry name" value="Armadillo"/>
</dbReference>
<dbReference type="Gene3D" id="1.25.10.10">
    <property type="entry name" value="Leucine-rich Repeat Variant"/>
    <property type="match status" value="1"/>
</dbReference>
<dbReference type="InterPro" id="IPR045210">
    <property type="entry name" value="RING-Ubox_PUB"/>
</dbReference>
<dbReference type="EMBL" id="JAJAGQ010000015">
    <property type="protein sequence ID" value="KAJ8540868.1"/>
    <property type="molecule type" value="Genomic_DNA"/>
</dbReference>
<evidence type="ECO:0000256" key="8">
    <source>
        <dbReference type="PROSITE-ProRule" id="PRU00259"/>
    </source>
</evidence>
<dbReference type="InterPro" id="IPR036537">
    <property type="entry name" value="Adaptor_Cbl_N_dom_sf"/>
</dbReference>
<keyword evidence="7" id="KW-0833">Ubl conjugation pathway</keyword>
<comment type="caution">
    <text evidence="11">The sequence shown here is derived from an EMBL/GenBank/DDBJ whole genome shotgun (WGS) entry which is preliminary data.</text>
</comment>
<dbReference type="SMART" id="SM00504">
    <property type="entry name" value="Ubox"/>
    <property type="match status" value="1"/>
</dbReference>
<evidence type="ECO:0000256" key="4">
    <source>
        <dbReference type="ARBA" id="ARBA00012483"/>
    </source>
</evidence>
<dbReference type="SUPFAM" id="SSF57850">
    <property type="entry name" value="RING/U-box"/>
    <property type="match status" value="1"/>
</dbReference>
<dbReference type="CDD" id="cd16664">
    <property type="entry name" value="RING-Ubox_PUB"/>
    <property type="match status" value="1"/>
</dbReference>
<feature type="compositionally biased region" description="Polar residues" evidence="9">
    <location>
        <begin position="814"/>
        <end position="829"/>
    </location>
</feature>
<dbReference type="InterPro" id="IPR058678">
    <property type="entry name" value="ARM_PUB"/>
</dbReference>
<dbReference type="AlphaFoldDB" id="A0A9Q1LMU3"/>
<evidence type="ECO:0000313" key="12">
    <source>
        <dbReference type="Proteomes" id="UP001152561"/>
    </source>
</evidence>
<keyword evidence="12" id="KW-1185">Reference proteome</keyword>
<keyword evidence="6" id="KW-0677">Repeat</keyword>
<dbReference type="Proteomes" id="UP001152561">
    <property type="component" value="Unassembled WGS sequence"/>
</dbReference>
<dbReference type="GO" id="GO:0006355">
    <property type="term" value="P:regulation of DNA-templated transcription"/>
    <property type="evidence" value="ECO:0007669"/>
    <property type="project" value="InterPro"/>
</dbReference>
<dbReference type="FunFam" id="3.30.40.10:FF:000442">
    <property type="entry name" value="RING-type E3 ubiquitin transferase"/>
    <property type="match status" value="1"/>
</dbReference>